<keyword evidence="3" id="KW-1185">Reference proteome</keyword>
<feature type="compositionally biased region" description="Polar residues" evidence="1">
    <location>
        <begin position="596"/>
        <end position="626"/>
    </location>
</feature>
<protein>
    <submittedName>
        <fullName evidence="2">Uncharacterized protein</fullName>
    </submittedName>
</protein>
<sequence>MLPSNLQALREKKSNWSLAEDRQLCGVLEEINSSLTSKVNNVSDAIQENASRIANACVQVSNLNNRLSLFAADQFIESRVGDDTSVCTNPPLNSQTIIPNKQTGTIDNLRQAVSMGLELMRTRFKRIDIRPEDLDEDDDPICMPEPIFEPYDENLSRPLPFLIGSSDWNSSSCAISSEKCAETAKVTEEVVISLPPFTQPRMSEYRDPSHMDALDGKSACIISNRATSNTKNVGAKIDTYSNEYYGEICTPQEVVATSSSQVSLLEEKEVENTVDSLFDLSRNEDFRRYSDVAITPQNSTVSVERPDPEISCRPSDLEISARLPESEVPIKRILRAGAMKDQVKEQISEGSSNAMGKLFVDSSSDEEDLFSDLKNTSVKAKRHISTYSNDSQMISISEREKNELQKDMDMHNPDAFAGVSKSKNPLKATDDIFTNDAETSSTFRNKLDNILSNKIMSNAINGMEKRQEKEIREERTKKDESSAVLPSLAKLRTKGPPRRSPSHLLQHSNKRDDNDEVKSISTSVVMNASAENNSIVGEKVELHKERQDSQLKIDLAKHITDNVNNIKHRSDISSIFSSDSDDDIFSTFSKKPKTSAPVSKSQVKNVNVQSLSSSREHPSITSESRTQAPKFDFKLKNLFDSDDEDIFASSISVKKPEQESIRNKEAILEKVIHETVIPKKDGSVLEKEETVVPRRKLNTAKPKRVDIFGDDSDGDLFS</sequence>
<dbReference type="AlphaFoldDB" id="A0A238BQJ6"/>
<dbReference type="EMBL" id="KZ270056">
    <property type="protein sequence ID" value="OZC06858.1"/>
    <property type="molecule type" value="Genomic_DNA"/>
</dbReference>
<dbReference type="Proteomes" id="UP000242913">
    <property type="component" value="Unassembled WGS sequence"/>
</dbReference>
<evidence type="ECO:0000313" key="2">
    <source>
        <dbReference type="EMBL" id="OZC06858.1"/>
    </source>
</evidence>
<feature type="compositionally biased region" description="Basic residues" evidence="1">
    <location>
        <begin position="491"/>
        <end position="501"/>
    </location>
</feature>
<dbReference type="OrthoDB" id="751084at2759"/>
<proteinExistence type="predicted"/>
<gene>
    <name evidence="2" type="ORF">X798_06163</name>
</gene>
<evidence type="ECO:0000313" key="3">
    <source>
        <dbReference type="Proteomes" id="UP000242913"/>
    </source>
</evidence>
<feature type="compositionally biased region" description="Basic and acidic residues" evidence="1">
    <location>
        <begin position="463"/>
        <end position="481"/>
    </location>
</feature>
<name>A0A238BQJ6_9BILA</name>
<organism evidence="2 3">
    <name type="scientific">Onchocerca flexuosa</name>
    <dbReference type="NCBI Taxonomy" id="387005"/>
    <lineage>
        <taxon>Eukaryota</taxon>
        <taxon>Metazoa</taxon>
        <taxon>Ecdysozoa</taxon>
        <taxon>Nematoda</taxon>
        <taxon>Chromadorea</taxon>
        <taxon>Rhabditida</taxon>
        <taxon>Spirurina</taxon>
        <taxon>Spiruromorpha</taxon>
        <taxon>Filarioidea</taxon>
        <taxon>Onchocercidae</taxon>
        <taxon>Onchocerca</taxon>
    </lineage>
</organism>
<feature type="region of interest" description="Disordered" evidence="1">
    <location>
        <begin position="590"/>
        <end position="626"/>
    </location>
</feature>
<evidence type="ECO:0000256" key="1">
    <source>
        <dbReference type="SAM" id="MobiDB-lite"/>
    </source>
</evidence>
<feature type="region of interest" description="Disordered" evidence="1">
    <location>
        <begin position="461"/>
        <end position="517"/>
    </location>
</feature>
<reference evidence="2 3" key="1">
    <citation type="submission" date="2015-12" db="EMBL/GenBank/DDBJ databases">
        <title>Draft genome of the nematode, Onchocerca flexuosa.</title>
        <authorList>
            <person name="Mitreva M."/>
        </authorList>
    </citation>
    <scope>NUCLEOTIDE SEQUENCE [LARGE SCALE GENOMIC DNA]</scope>
    <source>
        <strain evidence="2">Red Deer</strain>
    </source>
</reference>
<accession>A0A238BQJ6</accession>